<dbReference type="Proteomes" id="UP000192907">
    <property type="component" value="Unassembled WGS sequence"/>
</dbReference>
<accession>A0A1Y6CJX4</accession>
<dbReference type="OrthoDB" id="9801454at2"/>
<feature type="domain" description="CinA C-terminal" evidence="1">
    <location>
        <begin position="12"/>
        <end position="162"/>
    </location>
</feature>
<protein>
    <submittedName>
        <fullName evidence="2">Nicotinamide-nucleotide amidase</fullName>
    </submittedName>
</protein>
<dbReference type="AlphaFoldDB" id="A0A1Y6CJX4"/>
<sequence>MILQASERCLILAQKLQKSLLDRHQTLATAESCTGGLLASLLTHHPGSSRFYLGGVSAYSNSAKKDILGVKEKTLKQHGAVSPEAACEMAQGVLEAFHGNYGIAITGIAGPDGGSPDKPVGTIVVGLASRQGATIAKTFQLGEDRLQNRSEISFVALKELLDFIDTENS</sequence>
<dbReference type="InterPro" id="IPR036653">
    <property type="entry name" value="CinA-like_C"/>
</dbReference>
<evidence type="ECO:0000313" key="3">
    <source>
        <dbReference type="Proteomes" id="UP000192907"/>
    </source>
</evidence>
<reference evidence="3" key="1">
    <citation type="submission" date="2017-04" db="EMBL/GenBank/DDBJ databases">
        <authorList>
            <person name="Varghese N."/>
            <person name="Submissions S."/>
        </authorList>
    </citation>
    <scope>NUCLEOTIDE SEQUENCE [LARGE SCALE GENOMIC DNA]</scope>
    <source>
        <strain evidence="3">RKEM611</strain>
    </source>
</reference>
<dbReference type="STRING" id="1513793.SAMN06296036_12570"/>
<name>A0A1Y6CJX4_9BACT</name>
<proteinExistence type="predicted"/>
<organism evidence="2 3">
    <name type="scientific">Pseudobacteriovorax antillogorgiicola</name>
    <dbReference type="NCBI Taxonomy" id="1513793"/>
    <lineage>
        <taxon>Bacteria</taxon>
        <taxon>Pseudomonadati</taxon>
        <taxon>Bdellovibrionota</taxon>
        <taxon>Oligoflexia</taxon>
        <taxon>Oligoflexales</taxon>
        <taxon>Pseudobacteriovoracaceae</taxon>
        <taxon>Pseudobacteriovorax</taxon>
    </lineage>
</organism>
<dbReference type="Gene3D" id="3.90.950.20">
    <property type="entry name" value="CinA-like"/>
    <property type="match status" value="1"/>
</dbReference>
<evidence type="ECO:0000313" key="2">
    <source>
        <dbReference type="EMBL" id="SMF69961.1"/>
    </source>
</evidence>
<gene>
    <name evidence="2" type="ORF">SAMN06296036_12570</name>
</gene>
<keyword evidence="3" id="KW-1185">Reference proteome</keyword>
<dbReference type="InterPro" id="IPR008136">
    <property type="entry name" value="CinA_C"/>
</dbReference>
<dbReference type="EMBL" id="FWZT01000025">
    <property type="protein sequence ID" value="SMF69961.1"/>
    <property type="molecule type" value="Genomic_DNA"/>
</dbReference>
<evidence type="ECO:0000259" key="1">
    <source>
        <dbReference type="Pfam" id="PF02464"/>
    </source>
</evidence>
<dbReference type="SUPFAM" id="SSF142433">
    <property type="entry name" value="CinA-like"/>
    <property type="match status" value="1"/>
</dbReference>
<dbReference type="Pfam" id="PF02464">
    <property type="entry name" value="CinA"/>
    <property type="match status" value="1"/>
</dbReference>
<dbReference type="RefSeq" id="WP_132324091.1">
    <property type="nucleotide sequence ID" value="NZ_FWZT01000025.1"/>
</dbReference>
<dbReference type="NCBIfam" id="TIGR00199">
    <property type="entry name" value="PncC_domain"/>
    <property type="match status" value="1"/>
</dbReference>